<keyword evidence="4" id="KW-1185">Reference proteome</keyword>
<evidence type="ECO:0000256" key="1">
    <source>
        <dbReference type="SAM" id="Coils"/>
    </source>
</evidence>
<proteinExistence type="predicted"/>
<name>A0A2G9GMP7_9LAMI</name>
<evidence type="ECO:0000313" key="4">
    <source>
        <dbReference type="Proteomes" id="UP000231279"/>
    </source>
</evidence>
<evidence type="ECO:0000313" key="3">
    <source>
        <dbReference type="EMBL" id="PIN06528.1"/>
    </source>
</evidence>
<feature type="compositionally biased region" description="Basic and acidic residues" evidence="2">
    <location>
        <begin position="244"/>
        <end position="254"/>
    </location>
</feature>
<dbReference type="Proteomes" id="UP000231279">
    <property type="component" value="Unassembled WGS sequence"/>
</dbReference>
<feature type="region of interest" description="Disordered" evidence="2">
    <location>
        <begin position="244"/>
        <end position="305"/>
    </location>
</feature>
<gene>
    <name evidence="3" type="ORF">CDL12_20918</name>
</gene>
<protein>
    <submittedName>
        <fullName evidence="3">Uncharacterized protein</fullName>
    </submittedName>
</protein>
<organism evidence="3 4">
    <name type="scientific">Handroanthus impetiginosus</name>
    <dbReference type="NCBI Taxonomy" id="429701"/>
    <lineage>
        <taxon>Eukaryota</taxon>
        <taxon>Viridiplantae</taxon>
        <taxon>Streptophyta</taxon>
        <taxon>Embryophyta</taxon>
        <taxon>Tracheophyta</taxon>
        <taxon>Spermatophyta</taxon>
        <taxon>Magnoliopsida</taxon>
        <taxon>eudicotyledons</taxon>
        <taxon>Gunneridae</taxon>
        <taxon>Pentapetalae</taxon>
        <taxon>asterids</taxon>
        <taxon>lamiids</taxon>
        <taxon>Lamiales</taxon>
        <taxon>Bignoniaceae</taxon>
        <taxon>Crescentiina</taxon>
        <taxon>Tabebuia alliance</taxon>
        <taxon>Handroanthus</taxon>
    </lineage>
</organism>
<feature type="compositionally biased region" description="Polar residues" evidence="2">
    <location>
        <begin position="273"/>
        <end position="282"/>
    </location>
</feature>
<keyword evidence="1" id="KW-0175">Coiled coil</keyword>
<comment type="caution">
    <text evidence="3">The sequence shown here is derived from an EMBL/GenBank/DDBJ whole genome shotgun (WGS) entry which is preliminary data.</text>
</comment>
<dbReference type="OrthoDB" id="1065581at2759"/>
<dbReference type="EMBL" id="NKXS01004392">
    <property type="protein sequence ID" value="PIN06528.1"/>
    <property type="molecule type" value="Genomic_DNA"/>
</dbReference>
<feature type="coiled-coil region" evidence="1">
    <location>
        <begin position="69"/>
        <end position="96"/>
    </location>
</feature>
<dbReference type="AlphaFoldDB" id="A0A2G9GMP7"/>
<evidence type="ECO:0000256" key="2">
    <source>
        <dbReference type="SAM" id="MobiDB-lite"/>
    </source>
</evidence>
<accession>A0A2G9GMP7</accession>
<sequence length="580" mass="65623">MDLPLWDLSDGQAKSNYVGDVWQCGHYSGYGPIAHQSDYYIGDHWLCDFSFGYGHDMIEEDALNEKSCIQVLRILMDEADEEIIKLEEDITMLRCQLGWDDEDLSKPCSAALREKIEHLDILIHCLKKEVTEDVHDFSIYLEQPHKLPQRLHDLVKPLLENYFLVKSNQTENGISHVTDLIATGLGKMKSVANTSKSKKKVEAKECIDLLKKNQTKSLFVEPEERKINHHQQNKDVMTRKFVGDGEPYEKDINKLNRLQGKSRPGSAPVKSGKSCSIKSRLSNPLVKDSNASTSTEKAGSREMDERRNIDKETITKAKVTQCELALESKVTNSRLELQEMETDISDTVKPADVILLDTRIDLVKQRTEASSKIQKSRVSRPSINKNLYSTVSLVKAKGKRTKFPRIMKALEVKATEMKDNVPDSLLGLFNHRKIPASKPKTKLETIQVKQIHEMNILVTGQTKSIPSLKTEAQGPENKSKVASEVEKLCLAMEIDMGSSSIGNLKGQQKLGVPIIISMNGEKETQQESSEPKMDGASKVPNYFSFLTTKEKEIIFTNHQAEKWSQKFSDEVGRTRLRYDK</sequence>
<reference evidence="4" key="1">
    <citation type="journal article" date="2018" name="Gigascience">
        <title>Genome assembly of the Pink Ipe (Handroanthus impetiginosus, Bignoniaceae), a highly valued, ecologically keystone Neotropical timber forest tree.</title>
        <authorList>
            <person name="Silva-Junior O.B."/>
            <person name="Grattapaglia D."/>
            <person name="Novaes E."/>
            <person name="Collevatti R.G."/>
        </authorList>
    </citation>
    <scope>NUCLEOTIDE SEQUENCE [LARGE SCALE GENOMIC DNA]</scope>
    <source>
        <strain evidence="4">cv. UFG-1</strain>
    </source>
</reference>